<evidence type="ECO:0000259" key="2">
    <source>
        <dbReference type="Pfam" id="PF12002"/>
    </source>
</evidence>
<dbReference type="GO" id="GO:0006260">
    <property type="term" value="P:DNA replication"/>
    <property type="evidence" value="ECO:0007669"/>
    <property type="project" value="InterPro"/>
</dbReference>
<comment type="similarity">
    <text evidence="1">Belongs to the AAA ATPase family. RarA/MGS1/WRNIP1 subfamily.</text>
</comment>
<dbReference type="FunFam" id="1.10.3710.10:FF:000003">
    <property type="entry name" value="ATPase, AAA family protein"/>
    <property type="match status" value="1"/>
</dbReference>
<name>K6WV06_9ACTN</name>
<evidence type="ECO:0000313" key="3">
    <source>
        <dbReference type="EMBL" id="GAB90369.1"/>
    </source>
</evidence>
<dbReference type="Pfam" id="PF12002">
    <property type="entry name" value="MgsA_C"/>
    <property type="match status" value="1"/>
</dbReference>
<protein>
    <submittedName>
        <fullName evidence="3">Putative AAA family ATPase</fullName>
    </submittedName>
</protein>
<dbReference type="GO" id="GO:0003677">
    <property type="term" value="F:DNA binding"/>
    <property type="evidence" value="ECO:0007669"/>
    <property type="project" value="InterPro"/>
</dbReference>
<gene>
    <name evidence="3" type="ORF">GORHZ_099_00010</name>
</gene>
<accession>K6WV06</accession>
<comment type="caution">
    <text evidence="3">The sequence shown here is derived from an EMBL/GenBank/DDBJ whole genome shotgun (WGS) entry which is preliminary data.</text>
</comment>
<dbReference type="Proteomes" id="UP000008363">
    <property type="component" value="Unassembled WGS sequence"/>
</dbReference>
<dbReference type="InterPro" id="IPR021886">
    <property type="entry name" value="MgsA_C"/>
</dbReference>
<dbReference type="AlphaFoldDB" id="K6WV06"/>
<feature type="domain" description="MgsA AAA+ ATPase C-terminal" evidence="2">
    <location>
        <begin position="2"/>
        <end position="71"/>
    </location>
</feature>
<dbReference type="Gene3D" id="1.10.3710.10">
    <property type="entry name" value="DNA polymerase III clamp loader subunits, C-terminal domain"/>
    <property type="match status" value="1"/>
</dbReference>
<sequence>GKSGAVPAHLRDSHYAGAKGLGNGIGYRYPHDDPDAVLAQQYPPDELVGVDYYRPTDHGNEREIGARLVKLRSIVRGMVPRTSRRR</sequence>
<dbReference type="eggNOG" id="COG2256">
    <property type="taxonomic scope" value="Bacteria"/>
</dbReference>
<keyword evidence="4" id="KW-1185">Reference proteome</keyword>
<reference evidence="3 4" key="1">
    <citation type="submission" date="2012-08" db="EMBL/GenBank/DDBJ databases">
        <title>Whole genome shotgun sequence of Gordonia rhizosphera NBRC 16068.</title>
        <authorList>
            <person name="Takarada H."/>
            <person name="Isaki S."/>
            <person name="Hosoyama A."/>
            <person name="Tsuchikane K."/>
            <person name="Katsumata H."/>
            <person name="Baba S."/>
            <person name="Ohji S."/>
            <person name="Yamazaki S."/>
            <person name="Fujita N."/>
        </authorList>
    </citation>
    <scope>NUCLEOTIDE SEQUENCE [LARGE SCALE GENOMIC DNA]</scope>
    <source>
        <strain evidence="3 4">NBRC 16068</strain>
    </source>
</reference>
<evidence type="ECO:0000256" key="1">
    <source>
        <dbReference type="ARBA" id="ARBA00008959"/>
    </source>
</evidence>
<dbReference type="EMBL" id="BAHC01000099">
    <property type="protein sequence ID" value="GAB90369.1"/>
    <property type="molecule type" value="Genomic_DNA"/>
</dbReference>
<dbReference type="InterPro" id="IPR008921">
    <property type="entry name" value="DNA_pol3_clamp-load_cplx_C"/>
</dbReference>
<dbReference type="SUPFAM" id="SSF48019">
    <property type="entry name" value="post-AAA+ oligomerization domain-like"/>
    <property type="match status" value="1"/>
</dbReference>
<proteinExistence type="inferred from homology"/>
<organism evidence="3 4">
    <name type="scientific">Gordonia rhizosphera NBRC 16068</name>
    <dbReference type="NCBI Taxonomy" id="1108045"/>
    <lineage>
        <taxon>Bacteria</taxon>
        <taxon>Bacillati</taxon>
        <taxon>Actinomycetota</taxon>
        <taxon>Actinomycetes</taxon>
        <taxon>Mycobacteriales</taxon>
        <taxon>Gordoniaceae</taxon>
        <taxon>Gordonia</taxon>
    </lineage>
</organism>
<feature type="non-terminal residue" evidence="3">
    <location>
        <position position="1"/>
    </location>
</feature>
<evidence type="ECO:0000313" key="4">
    <source>
        <dbReference type="Proteomes" id="UP000008363"/>
    </source>
</evidence>